<gene>
    <name evidence="2" type="ORF">CFP56_025655</name>
</gene>
<dbReference type="Proteomes" id="UP000237347">
    <property type="component" value="Unassembled WGS sequence"/>
</dbReference>
<organism evidence="2 3">
    <name type="scientific">Quercus suber</name>
    <name type="common">Cork oak</name>
    <dbReference type="NCBI Taxonomy" id="58331"/>
    <lineage>
        <taxon>Eukaryota</taxon>
        <taxon>Viridiplantae</taxon>
        <taxon>Streptophyta</taxon>
        <taxon>Embryophyta</taxon>
        <taxon>Tracheophyta</taxon>
        <taxon>Spermatophyta</taxon>
        <taxon>Magnoliopsida</taxon>
        <taxon>eudicotyledons</taxon>
        <taxon>Gunneridae</taxon>
        <taxon>Pentapetalae</taxon>
        <taxon>rosids</taxon>
        <taxon>fabids</taxon>
        <taxon>Fagales</taxon>
        <taxon>Fagaceae</taxon>
        <taxon>Quercus</taxon>
    </lineage>
</organism>
<feature type="compositionally biased region" description="Basic and acidic residues" evidence="1">
    <location>
        <begin position="1"/>
        <end position="14"/>
    </location>
</feature>
<proteinExistence type="predicted"/>
<feature type="region of interest" description="Disordered" evidence="1">
    <location>
        <begin position="1"/>
        <end position="25"/>
    </location>
</feature>
<evidence type="ECO:0000313" key="3">
    <source>
        <dbReference type="Proteomes" id="UP000237347"/>
    </source>
</evidence>
<accession>A0AAW0K2E3</accession>
<evidence type="ECO:0000313" key="2">
    <source>
        <dbReference type="EMBL" id="KAK7833450.1"/>
    </source>
</evidence>
<comment type="caution">
    <text evidence="2">The sequence shown here is derived from an EMBL/GenBank/DDBJ whole genome shotgun (WGS) entry which is preliminary data.</text>
</comment>
<protein>
    <submittedName>
        <fullName evidence="2">Uncharacterized protein</fullName>
    </submittedName>
</protein>
<evidence type="ECO:0000256" key="1">
    <source>
        <dbReference type="SAM" id="MobiDB-lite"/>
    </source>
</evidence>
<keyword evidence="3" id="KW-1185">Reference proteome</keyword>
<name>A0AAW0K2E3_QUESU</name>
<reference evidence="2 3" key="1">
    <citation type="journal article" date="2018" name="Sci. Data">
        <title>The draft genome sequence of cork oak.</title>
        <authorList>
            <person name="Ramos A.M."/>
            <person name="Usie A."/>
            <person name="Barbosa P."/>
            <person name="Barros P.M."/>
            <person name="Capote T."/>
            <person name="Chaves I."/>
            <person name="Simoes F."/>
            <person name="Abreu I."/>
            <person name="Carrasquinho I."/>
            <person name="Faro C."/>
            <person name="Guimaraes J.B."/>
            <person name="Mendonca D."/>
            <person name="Nobrega F."/>
            <person name="Rodrigues L."/>
            <person name="Saibo N.J.M."/>
            <person name="Varela M.C."/>
            <person name="Egas C."/>
            <person name="Matos J."/>
            <person name="Miguel C.M."/>
            <person name="Oliveira M.M."/>
            <person name="Ricardo C.P."/>
            <person name="Goncalves S."/>
        </authorList>
    </citation>
    <scope>NUCLEOTIDE SEQUENCE [LARGE SCALE GENOMIC DNA]</scope>
    <source>
        <strain evidence="3">cv. HL8</strain>
    </source>
</reference>
<dbReference type="AlphaFoldDB" id="A0AAW0K2E3"/>
<sequence length="68" mass="7910">MEERSMKENKDRKGPKWSPNYEKRNSKLTINSNSVMLARSKAAKLNSVLLGKSTIAREWKLEDQVLKF</sequence>
<dbReference type="EMBL" id="PKMF04000407">
    <property type="protein sequence ID" value="KAK7833450.1"/>
    <property type="molecule type" value="Genomic_DNA"/>
</dbReference>